<dbReference type="EMBL" id="VWXC01000001">
    <property type="protein sequence ID" value="NIG17288.1"/>
    <property type="molecule type" value="Genomic_DNA"/>
</dbReference>
<evidence type="ECO:0000313" key="1">
    <source>
        <dbReference type="EMBL" id="NIG17288.1"/>
    </source>
</evidence>
<evidence type="ECO:0008006" key="3">
    <source>
        <dbReference type="Google" id="ProtNLM"/>
    </source>
</evidence>
<name>A0ABX0RI24_9GAMM</name>
<accession>A0ABX0RI24</accession>
<protein>
    <recommendedName>
        <fullName evidence="3">Phage protein</fullName>
    </recommendedName>
</protein>
<keyword evidence="2" id="KW-1185">Reference proteome</keyword>
<proteinExistence type="predicted"/>
<comment type="caution">
    <text evidence="1">The sequence shown here is derived from an EMBL/GenBank/DDBJ whole genome shotgun (WGS) entry which is preliminary data.</text>
</comment>
<organism evidence="1 2">
    <name type="scientific">Candidatus Pantoea communis</name>
    <dbReference type="NCBI Taxonomy" id="2608354"/>
    <lineage>
        <taxon>Bacteria</taxon>
        <taxon>Pseudomonadati</taxon>
        <taxon>Pseudomonadota</taxon>
        <taxon>Gammaproteobacteria</taxon>
        <taxon>Enterobacterales</taxon>
        <taxon>Erwiniaceae</taxon>
        <taxon>Pantoea</taxon>
    </lineage>
</organism>
<dbReference type="RefSeq" id="WP_166718873.1">
    <property type="nucleotide sequence ID" value="NZ_VWXC01000001.1"/>
</dbReference>
<sequence length="98" mass="11636">MNIHKIVNKLKSIPLPRLKKYTEIDGKRYYKINNHLARIEFDEELGMFVGVFENMRAMTCFYVYYESDIHSAGLDALRSYLAHCKNNNLDPYKQQKET</sequence>
<gene>
    <name evidence="1" type="ORF">F3J37_01175</name>
</gene>
<evidence type="ECO:0000313" key="2">
    <source>
        <dbReference type="Proteomes" id="UP001515780"/>
    </source>
</evidence>
<dbReference type="Proteomes" id="UP001515780">
    <property type="component" value="Unassembled WGS sequence"/>
</dbReference>
<reference evidence="1 2" key="1">
    <citation type="journal article" date="2019" name="bioRxiv">
        <title>Bacteria contribute to plant secondary compound degradation in a generalist herbivore system.</title>
        <authorList>
            <person name="Francoeur C.B."/>
            <person name="Khadempour L."/>
            <person name="Moreira-Soto R.D."/>
            <person name="Gotting K."/>
            <person name="Book A.J."/>
            <person name="Pinto-Tomas A.A."/>
            <person name="Keefover-Ring K."/>
            <person name="Currie C.R."/>
        </authorList>
    </citation>
    <scope>NUCLEOTIDE SEQUENCE [LARGE SCALE GENOMIC DNA]</scope>
    <source>
        <strain evidence="1">Al-1710</strain>
    </source>
</reference>